<evidence type="ECO:0000256" key="2">
    <source>
        <dbReference type="ARBA" id="ARBA00024867"/>
    </source>
</evidence>
<sequence>MKIVIVDNEINALNYLVNILSIYENITIEKTFTDSVEALVYLLKNQCDAIFLDIEMPSINGMYLAEQVINLYPRTRICFVTAYNDFAIKAFEINAIDYILKPFTESRIENSIKRIMNLLENNSCNINEVSNSYEYDLDMICGFNNEEIVLINYDEIFYIEMLNRKVFIHLKDNIYTGNKTLNFYEEKLKKRSFFRSHKCYIVNLAKIDRFKPRINYTYDMYFKEIDDVIPLSRNKVKQLKMFFNI</sequence>
<evidence type="ECO:0000259" key="5">
    <source>
        <dbReference type="PROSITE" id="PS50930"/>
    </source>
</evidence>
<dbReference type="InterPro" id="IPR007492">
    <property type="entry name" value="LytTR_DNA-bd_dom"/>
</dbReference>
<dbReference type="RefSeq" id="WP_012103145.1">
    <property type="nucleotide sequence ID" value="NC_009706.1"/>
</dbReference>
<dbReference type="Pfam" id="PF00072">
    <property type="entry name" value="Response_reg"/>
    <property type="match status" value="1"/>
</dbReference>
<dbReference type="Gene3D" id="2.40.50.1020">
    <property type="entry name" value="LytTr DNA-binding domain"/>
    <property type="match status" value="1"/>
</dbReference>
<dbReference type="PROSITE" id="PS50930">
    <property type="entry name" value="HTH_LYTTR"/>
    <property type="match status" value="1"/>
</dbReference>
<dbReference type="GO" id="GO:0000156">
    <property type="term" value="F:phosphorelay response regulator activity"/>
    <property type="evidence" value="ECO:0007669"/>
    <property type="project" value="InterPro"/>
</dbReference>
<dbReference type="KEGG" id="ckl:CKL_2804"/>
<dbReference type="PROSITE" id="PS50110">
    <property type="entry name" value="RESPONSE_REGULATORY"/>
    <property type="match status" value="1"/>
</dbReference>
<evidence type="ECO:0000256" key="3">
    <source>
        <dbReference type="PROSITE-ProRule" id="PRU00169"/>
    </source>
</evidence>
<dbReference type="SMART" id="SM00448">
    <property type="entry name" value="REC"/>
    <property type="match status" value="1"/>
</dbReference>
<dbReference type="PANTHER" id="PTHR37299">
    <property type="entry name" value="TRANSCRIPTIONAL REGULATOR-RELATED"/>
    <property type="match status" value="1"/>
</dbReference>
<name>A5N120_CLOK5</name>
<evidence type="ECO:0000313" key="7">
    <source>
        <dbReference type="Proteomes" id="UP000002411"/>
    </source>
</evidence>
<dbReference type="AlphaFoldDB" id="A5N120"/>
<dbReference type="GO" id="GO:0003677">
    <property type="term" value="F:DNA binding"/>
    <property type="evidence" value="ECO:0007669"/>
    <property type="project" value="InterPro"/>
</dbReference>
<evidence type="ECO:0000313" key="6">
    <source>
        <dbReference type="EMBL" id="EDK34816.1"/>
    </source>
</evidence>
<dbReference type="HOGENOM" id="CLU_000445_14_1_9"/>
<comment type="function">
    <text evidence="2">May play the central regulatory role in sporulation. It may be an element of the effector pathway responsible for the activation of sporulation genes in response to nutritional stress. Spo0A may act in concert with spo0H (a sigma factor) to control the expression of some genes that are critical to the sporulation process.</text>
</comment>
<dbReference type="Pfam" id="PF04397">
    <property type="entry name" value="LytTR"/>
    <property type="match status" value="1"/>
</dbReference>
<organism evidence="6 7">
    <name type="scientific">Clostridium kluyveri (strain ATCC 8527 / DSM 555 / NBRC 12016 / NCIMB 10680 / K1)</name>
    <dbReference type="NCBI Taxonomy" id="431943"/>
    <lineage>
        <taxon>Bacteria</taxon>
        <taxon>Bacillati</taxon>
        <taxon>Bacillota</taxon>
        <taxon>Clostridia</taxon>
        <taxon>Eubacteriales</taxon>
        <taxon>Clostridiaceae</taxon>
        <taxon>Clostridium</taxon>
    </lineage>
</organism>
<gene>
    <name evidence="6" type="ordered locus">CKL_2804</name>
</gene>
<evidence type="ECO:0000256" key="1">
    <source>
        <dbReference type="ARBA" id="ARBA00018672"/>
    </source>
</evidence>
<feature type="domain" description="HTH LytTR-type" evidence="5">
    <location>
        <begin position="145"/>
        <end position="245"/>
    </location>
</feature>
<dbReference type="InterPro" id="IPR001789">
    <property type="entry name" value="Sig_transdc_resp-reg_receiver"/>
</dbReference>
<dbReference type="STRING" id="431943.CKL_2804"/>
<feature type="domain" description="Response regulatory" evidence="4">
    <location>
        <begin position="2"/>
        <end position="116"/>
    </location>
</feature>
<dbReference type="SMART" id="SM00850">
    <property type="entry name" value="LytTR"/>
    <property type="match status" value="1"/>
</dbReference>
<dbReference type="InterPro" id="IPR011006">
    <property type="entry name" value="CheY-like_superfamily"/>
</dbReference>
<keyword evidence="3" id="KW-0597">Phosphoprotein</keyword>
<dbReference type="InterPro" id="IPR046947">
    <property type="entry name" value="LytR-like"/>
</dbReference>
<accession>A5N120</accession>
<dbReference type="SUPFAM" id="SSF52172">
    <property type="entry name" value="CheY-like"/>
    <property type="match status" value="1"/>
</dbReference>
<dbReference type="PANTHER" id="PTHR37299:SF1">
    <property type="entry name" value="STAGE 0 SPORULATION PROTEIN A HOMOLOG"/>
    <property type="match status" value="1"/>
</dbReference>
<keyword evidence="7" id="KW-1185">Reference proteome</keyword>
<protein>
    <recommendedName>
        <fullName evidence="1">Stage 0 sporulation protein A homolog</fullName>
    </recommendedName>
</protein>
<feature type="modified residue" description="4-aspartylphosphate" evidence="3">
    <location>
        <position position="53"/>
    </location>
</feature>
<dbReference type="Gene3D" id="3.40.50.2300">
    <property type="match status" value="1"/>
</dbReference>
<evidence type="ECO:0000259" key="4">
    <source>
        <dbReference type="PROSITE" id="PS50110"/>
    </source>
</evidence>
<proteinExistence type="predicted"/>
<dbReference type="EMBL" id="CP000673">
    <property type="protein sequence ID" value="EDK34816.1"/>
    <property type="molecule type" value="Genomic_DNA"/>
</dbReference>
<dbReference type="Proteomes" id="UP000002411">
    <property type="component" value="Chromosome"/>
</dbReference>
<dbReference type="eggNOG" id="COG3279">
    <property type="taxonomic scope" value="Bacteria"/>
</dbReference>
<reference evidence="6 7" key="1">
    <citation type="journal article" date="2008" name="Proc. Natl. Acad. Sci. U.S.A.">
        <title>The genome of Clostridium kluyveri, a strict anaerobe with unique metabolic features.</title>
        <authorList>
            <person name="Seedorf H."/>
            <person name="Fricke W.F."/>
            <person name="Veith B."/>
            <person name="Brueggemann H."/>
            <person name="Liesegang H."/>
            <person name="Strittmatter A."/>
            <person name="Miethke M."/>
            <person name="Buckel W."/>
            <person name="Hinderberger J."/>
            <person name="Li F."/>
            <person name="Hagemeier C."/>
            <person name="Thauer R.K."/>
            <person name="Gottschalk G."/>
        </authorList>
    </citation>
    <scope>NUCLEOTIDE SEQUENCE [LARGE SCALE GENOMIC DNA]</scope>
    <source>
        <strain evidence="7">ATCC 8527 / DSM 555 / NCIMB 10680</strain>
    </source>
</reference>